<dbReference type="PANTHER" id="PTHR45947:SF3">
    <property type="entry name" value="SULFOQUINOVOSYL TRANSFERASE SQD2"/>
    <property type="match status" value="1"/>
</dbReference>
<evidence type="ECO:0000256" key="2">
    <source>
        <dbReference type="ARBA" id="ARBA00022679"/>
    </source>
</evidence>
<gene>
    <name evidence="4" type="ORF">CIG21_04725</name>
    <name evidence="5" type="ORF">CKJ81_00070</name>
</gene>
<dbReference type="InterPro" id="IPR050194">
    <property type="entry name" value="Glycosyltransferase_grp1"/>
</dbReference>
<keyword evidence="2 4" id="KW-0808">Transferase</keyword>
<evidence type="ECO:0000313" key="5">
    <source>
        <dbReference type="EMBL" id="PAT07036.1"/>
    </source>
</evidence>
<evidence type="ECO:0000259" key="3">
    <source>
        <dbReference type="Pfam" id="PF13439"/>
    </source>
</evidence>
<dbReference type="CDD" id="cd03801">
    <property type="entry name" value="GT4_PimA-like"/>
    <property type="match status" value="1"/>
</dbReference>
<dbReference type="GO" id="GO:1903509">
    <property type="term" value="P:liposaccharide metabolic process"/>
    <property type="evidence" value="ECO:0007669"/>
    <property type="project" value="UniProtKB-ARBA"/>
</dbReference>
<evidence type="ECO:0000313" key="6">
    <source>
        <dbReference type="Proteomes" id="UP000215771"/>
    </source>
</evidence>
<dbReference type="SUPFAM" id="SSF53756">
    <property type="entry name" value="UDP-Glycosyltransferase/glycogen phosphorylase"/>
    <property type="match status" value="1"/>
</dbReference>
<name>A0A269PDS2_9CORY</name>
<evidence type="ECO:0000256" key="1">
    <source>
        <dbReference type="ARBA" id="ARBA00022676"/>
    </source>
</evidence>
<evidence type="ECO:0000313" key="4">
    <source>
        <dbReference type="EMBL" id="PAJ70160.1"/>
    </source>
</evidence>
<keyword evidence="7" id="KW-1185">Reference proteome</keyword>
<keyword evidence="1 4" id="KW-0328">Glycosyltransferase</keyword>
<dbReference type="InterPro" id="IPR028098">
    <property type="entry name" value="Glyco_trans_4-like_N"/>
</dbReference>
<comment type="caution">
    <text evidence="4">The sequence shown here is derived from an EMBL/GenBank/DDBJ whole genome shotgun (WGS) entry which is preliminary data.</text>
</comment>
<dbReference type="EMBL" id="NQMQ01000010">
    <property type="protein sequence ID" value="PAJ70160.1"/>
    <property type="molecule type" value="Genomic_DNA"/>
</dbReference>
<feature type="domain" description="Glycosyltransferase subfamily 4-like N-terminal" evidence="3">
    <location>
        <begin position="14"/>
        <end position="173"/>
    </location>
</feature>
<dbReference type="GO" id="GO:0016757">
    <property type="term" value="F:glycosyltransferase activity"/>
    <property type="evidence" value="ECO:0007669"/>
    <property type="project" value="UniProtKB-KW"/>
</dbReference>
<dbReference type="GO" id="GO:1901137">
    <property type="term" value="P:carbohydrate derivative biosynthetic process"/>
    <property type="evidence" value="ECO:0007669"/>
    <property type="project" value="UniProtKB-ARBA"/>
</dbReference>
<evidence type="ECO:0000313" key="7">
    <source>
        <dbReference type="Proteomes" id="UP000218281"/>
    </source>
</evidence>
<dbReference type="Pfam" id="PF13439">
    <property type="entry name" value="Glyco_transf_4"/>
    <property type="match status" value="1"/>
</dbReference>
<sequence length="374" mass="40009">MRIGMVCPYSFDKPGGVQSHVLDLARVFRARGHDVRVLGPASASTPLPTWVRRGGLAVPLRYNGSVARIAFGPQVSRVTREFLRNGNFDVLHVHEPNSPSYSMVATRLARGPIVATYHASARSSYALRFALPMLRGNLEKIRGGIAVSELARRWQVEQVGTDPIVIPNGVDTALFRGARESADRWKANAHTDAMEIVFLGRLDEPRKGLGTFLGGVEKLGLPVRVTVMGAGHHRPVPGVRFVGAVSDAEKAAILGRADIFVAPNTGGESFGIVLVEAMAAGCAVVASDLEAFARVCGADTAHPAGVLFPVGDEDALADCLRALVANPQLRRQLVARGTQRAREYDWATVADRIMAVYETVAPVGPGAAEKVSVR</sequence>
<organism evidence="4 6">
    <name type="scientific">Corynebacterium hadale</name>
    <dbReference type="NCBI Taxonomy" id="2026255"/>
    <lineage>
        <taxon>Bacteria</taxon>
        <taxon>Bacillati</taxon>
        <taxon>Actinomycetota</taxon>
        <taxon>Actinomycetes</taxon>
        <taxon>Mycobacteriales</taxon>
        <taxon>Corynebacteriaceae</taxon>
        <taxon>Corynebacterium</taxon>
    </lineage>
</organism>
<proteinExistence type="predicted"/>
<protein>
    <submittedName>
        <fullName evidence="4">Alpha-(1-2)-phosphatidylinositol mannosyltransferase</fullName>
    </submittedName>
</protein>
<dbReference type="Proteomes" id="UP000215771">
    <property type="component" value="Unassembled WGS sequence"/>
</dbReference>
<dbReference type="PANTHER" id="PTHR45947">
    <property type="entry name" value="SULFOQUINOVOSYL TRANSFERASE SQD2"/>
    <property type="match status" value="1"/>
</dbReference>
<dbReference type="EMBL" id="NSGO01000001">
    <property type="protein sequence ID" value="PAT07036.1"/>
    <property type="molecule type" value="Genomic_DNA"/>
</dbReference>
<dbReference type="Proteomes" id="UP000218281">
    <property type="component" value="Unassembled WGS sequence"/>
</dbReference>
<dbReference type="Pfam" id="PF13692">
    <property type="entry name" value="Glyco_trans_1_4"/>
    <property type="match status" value="1"/>
</dbReference>
<accession>A0A269PDS2</accession>
<reference evidence="5 7" key="1">
    <citation type="submission" date="2017-08" db="EMBL/GenBank/DDBJ databases">
        <title>Whole genome sequences of 6 clinical strains closest to Corynebacterium imitans.</title>
        <authorList>
            <person name="Bernier A.-M."/>
            <person name="Burdz T."/>
            <person name="Bernard K."/>
        </authorList>
    </citation>
    <scope>NUCLEOTIDE SEQUENCE [LARGE SCALE GENOMIC DNA]</scope>
    <source>
        <strain evidence="5 7">NML93-0607</strain>
    </source>
</reference>
<dbReference type="Gene3D" id="3.40.50.2000">
    <property type="entry name" value="Glycogen Phosphorylase B"/>
    <property type="match status" value="2"/>
</dbReference>
<dbReference type="AlphaFoldDB" id="A0A269PDS2"/>
<reference evidence="4 6" key="2">
    <citation type="submission" date="2017-08" db="EMBL/GenBank/DDBJ databases">
        <authorList>
            <person name="de Groot N.N."/>
        </authorList>
    </citation>
    <scope>NUCLEOTIDE SEQUENCE [LARGE SCALE GENOMIC DNA]</scope>
    <source>
        <strain evidence="4 6">NBT06-6</strain>
    </source>
</reference>